<accession>A0AAE1QIL3</accession>
<organism evidence="2 3">
    <name type="scientific">Petrolisthes manimaculis</name>
    <dbReference type="NCBI Taxonomy" id="1843537"/>
    <lineage>
        <taxon>Eukaryota</taxon>
        <taxon>Metazoa</taxon>
        <taxon>Ecdysozoa</taxon>
        <taxon>Arthropoda</taxon>
        <taxon>Crustacea</taxon>
        <taxon>Multicrustacea</taxon>
        <taxon>Malacostraca</taxon>
        <taxon>Eumalacostraca</taxon>
        <taxon>Eucarida</taxon>
        <taxon>Decapoda</taxon>
        <taxon>Pleocyemata</taxon>
        <taxon>Anomura</taxon>
        <taxon>Galatheoidea</taxon>
        <taxon>Porcellanidae</taxon>
        <taxon>Petrolisthes</taxon>
    </lineage>
</organism>
<reference evidence="2" key="1">
    <citation type="submission" date="2023-11" db="EMBL/GenBank/DDBJ databases">
        <title>Genome assemblies of two species of porcelain crab, Petrolisthes cinctipes and Petrolisthes manimaculis (Anomura: Porcellanidae).</title>
        <authorList>
            <person name="Angst P."/>
        </authorList>
    </citation>
    <scope>NUCLEOTIDE SEQUENCE</scope>
    <source>
        <strain evidence="2">PB745_02</strain>
        <tissue evidence="2">Gill</tissue>
    </source>
</reference>
<sequence length="94" mass="10948">MKHPTRSNRHPHRHTLTQHHQPYQRLLIPPTPLKLSDDDESASVRDGRHKKTIIINYHDKPNTVSIDRVKPAYLMRQESTSPPFINPSTHTTTE</sequence>
<dbReference type="AlphaFoldDB" id="A0AAE1QIL3"/>
<evidence type="ECO:0000256" key="1">
    <source>
        <dbReference type="SAM" id="MobiDB-lite"/>
    </source>
</evidence>
<feature type="region of interest" description="Disordered" evidence="1">
    <location>
        <begin position="1"/>
        <end position="45"/>
    </location>
</feature>
<dbReference type="Proteomes" id="UP001292094">
    <property type="component" value="Unassembled WGS sequence"/>
</dbReference>
<proteinExistence type="predicted"/>
<feature type="compositionally biased region" description="Basic residues" evidence="1">
    <location>
        <begin position="1"/>
        <end position="17"/>
    </location>
</feature>
<dbReference type="EMBL" id="JAWZYT010000177">
    <property type="protein sequence ID" value="KAK4327025.1"/>
    <property type="molecule type" value="Genomic_DNA"/>
</dbReference>
<keyword evidence="3" id="KW-1185">Reference proteome</keyword>
<name>A0AAE1QIL3_9EUCA</name>
<comment type="caution">
    <text evidence="2">The sequence shown here is derived from an EMBL/GenBank/DDBJ whole genome shotgun (WGS) entry which is preliminary data.</text>
</comment>
<gene>
    <name evidence="2" type="ORF">Pmani_002475</name>
</gene>
<evidence type="ECO:0000313" key="2">
    <source>
        <dbReference type="EMBL" id="KAK4327025.1"/>
    </source>
</evidence>
<protein>
    <submittedName>
        <fullName evidence="2">Uncharacterized protein</fullName>
    </submittedName>
</protein>
<evidence type="ECO:0000313" key="3">
    <source>
        <dbReference type="Proteomes" id="UP001292094"/>
    </source>
</evidence>